<feature type="binding site" evidence="10">
    <location>
        <begin position="107"/>
        <end position="113"/>
    </location>
    <ligand>
        <name>ATP</name>
        <dbReference type="ChEBI" id="CHEBI:30616"/>
    </ligand>
</feature>
<reference evidence="15 16" key="1">
    <citation type="submission" date="2017-07" db="EMBL/GenBank/DDBJ databases">
        <title>Recovery of genomes from metagenomes via a dereplication, aggregation, and scoring strategy.</title>
        <authorList>
            <person name="Sieber C.M."/>
            <person name="Probst A.J."/>
            <person name="Sharrar A."/>
            <person name="Thomas B.C."/>
            <person name="Hess M."/>
            <person name="Tringe S.G."/>
            <person name="Banfield J.F."/>
        </authorList>
    </citation>
    <scope>NUCLEOTIDE SEQUENCE [LARGE SCALE GENOMIC DNA]</scope>
    <source>
        <strain evidence="15">JGI_Cruoil_03_44_89</strain>
    </source>
</reference>
<dbReference type="InterPro" id="IPR005863">
    <property type="entry name" value="UDP-N-AcMur_synth"/>
</dbReference>
<evidence type="ECO:0000256" key="6">
    <source>
        <dbReference type="ARBA" id="ARBA00022960"/>
    </source>
</evidence>
<feature type="domain" description="Mur ligase C-terminal" evidence="13">
    <location>
        <begin position="314"/>
        <end position="426"/>
    </location>
</feature>
<keyword evidence="9 10" id="KW-0961">Cell wall biogenesis/degradation</keyword>
<dbReference type="InterPro" id="IPR051046">
    <property type="entry name" value="MurCDEF_CellWall_CoF430Synth"/>
</dbReference>
<evidence type="ECO:0000256" key="7">
    <source>
        <dbReference type="ARBA" id="ARBA00022984"/>
    </source>
</evidence>
<dbReference type="InterPro" id="IPR000713">
    <property type="entry name" value="Mur_ligase_N"/>
</dbReference>
<dbReference type="GO" id="GO:0009252">
    <property type="term" value="P:peptidoglycan biosynthetic process"/>
    <property type="evidence" value="ECO:0007669"/>
    <property type="project" value="UniProtKB-UniRule"/>
</dbReference>
<feature type="domain" description="Mur ligase N-terminal catalytic" evidence="12">
    <location>
        <begin position="25"/>
        <end position="73"/>
    </location>
</feature>
<keyword evidence="5 10" id="KW-0067">ATP-binding</keyword>
<dbReference type="InterPro" id="IPR036615">
    <property type="entry name" value="Mur_ligase_C_dom_sf"/>
</dbReference>
<evidence type="ECO:0000259" key="12">
    <source>
        <dbReference type="Pfam" id="PF01225"/>
    </source>
</evidence>
<dbReference type="HAMAP" id="MF_02019">
    <property type="entry name" value="MurF"/>
    <property type="match status" value="1"/>
</dbReference>
<dbReference type="Gene3D" id="3.40.1390.10">
    <property type="entry name" value="MurE/MurF, N-terminal domain"/>
    <property type="match status" value="1"/>
</dbReference>
<organism evidence="15 16">
    <name type="scientific">candidate division WOR-3 bacterium JGI_Cruoil_03_44_89</name>
    <dbReference type="NCBI Taxonomy" id="1973748"/>
    <lineage>
        <taxon>Bacteria</taxon>
        <taxon>Bacteria division WOR-3</taxon>
    </lineage>
</organism>
<sequence>MQLTKNELMGAIEGKAVGMPENDFEIGGISIDSRTIAPNEVFFAIRGERYDGHDFLSEVRQKGSLFSVIEKDTGGDVVLVKDTRVALSRLASFYRDKFSPVTIAITGSNGKTTTKQLTSLVLERGFHVLTSPRSYNNDIGIPLTIFKLRCDCEVLLLEFGMNHRGEIRHLSEITKPAIGVITNIAPVHVGNLGSLEEILNEKLEVASFSHTVILNADDDMLRGIIKDLGRKKKVITFGIENGDVRAEDITLTPDGSTFRVDKTSFSLSLLGKHNVYNALVSIVMGDMLGIDRNETVAALKKAVPEGGRDRKIRIGDILVIDSTYNSNPVSVVTSLDTLRLLKGRKIAVLGDMLELGERAAQFHREIGKRLSEYGICALFTYGELAREFTKETDVPTVSSYSDISMLASDLKDFVKAGDILLIKGSRKMKMEKVVEELGVERPSGIVNTFHGINKA</sequence>
<dbReference type="GO" id="GO:0005737">
    <property type="term" value="C:cytoplasm"/>
    <property type="evidence" value="ECO:0007669"/>
    <property type="project" value="UniProtKB-SubCell"/>
</dbReference>
<dbReference type="PANTHER" id="PTHR43024">
    <property type="entry name" value="UDP-N-ACETYLMURAMOYL-TRIPEPTIDE--D-ALANYL-D-ALANINE LIGASE"/>
    <property type="match status" value="1"/>
</dbReference>
<dbReference type="GO" id="GO:0008360">
    <property type="term" value="P:regulation of cell shape"/>
    <property type="evidence" value="ECO:0007669"/>
    <property type="project" value="UniProtKB-KW"/>
</dbReference>
<keyword evidence="4 10" id="KW-0547">Nucleotide-binding</keyword>
<accession>A0A235BSL6</accession>
<dbReference type="SUPFAM" id="SSF53623">
    <property type="entry name" value="MurD-like peptide ligases, catalytic domain"/>
    <property type="match status" value="1"/>
</dbReference>
<evidence type="ECO:0000259" key="13">
    <source>
        <dbReference type="Pfam" id="PF02875"/>
    </source>
</evidence>
<evidence type="ECO:0000256" key="4">
    <source>
        <dbReference type="ARBA" id="ARBA00022741"/>
    </source>
</evidence>
<dbReference type="Pfam" id="PF01225">
    <property type="entry name" value="Mur_ligase"/>
    <property type="match status" value="1"/>
</dbReference>
<evidence type="ECO:0000256" key="3">
    <source>
        <dbReference type="ARBA" id="ARBA00022618"/>
    </source>
</evidence>
<feature type="domain" description="Mur ligase central" evidence="14">
    <location>
        <begin position="105"/>
        <end position="284"/>
    </location>
</feature>
<comment type="subcellular location">
    <subcellularLocation>
        <location evidence="10 11">Cytoplasm</location>
    </subcellularLocation>
</comment>
<evidence type="ECO:0000256" key="9">
    <source>
        <dbReference type="ARBA" id="ARBA00023316"/>
    </source>
</evidence>
<evidence type="ECO:0000256" key="11">
    <source>
        <dbReference type="RuleBase" id="RU004136"/>
    </source>
</evidence>
<dbReference type="GO" id="GO:0071555">
    <property type="term" value="P:cell wall organization"/>
    <property type="evidence" value="ECO:0007669"/>
    <property type="project" value="UniProtKB-KW"/>
</dbReference>
<dbReference type="GO" id="GO:0047480">
    <property type="term" value="F:UDP-N-acetylmuramoyl-tripeptide-D-alanyl-D-alanine ligase activity"/>
    <property type="evidence" value="ECO:0007669"/>
    <property type="project" value="UniProtKB-UniRule"/>
</dbReference>
<dbReference type="Proteomes" id="UP000215215">
    <property type="component" value="Unassembled WGS sequence"/>
</dbReference>
<comment type="pathway">
    <text evidence="10 11">Cell wall biogenesis; peptidoglycan biosynthesis.</text>
</comment>
<dbReference type="SUPFAM" id="SSF63418">
    <property type="entry name" value="MurE/MurF N-terminal domain"/>
    <property type="match status" value="1"/>
</dbReference>
<keyword evidence="8 10" id="KW-0131">Cell cycle</keyword>
<gene>
    <name evidence="10" type="primary">murF</name>
    <name evidence="15" type="ORF">CH333_05670</name>
</gene>
<dbReference type="InterPro" id="IPR036565">
    <property type="entry name" value="Mur-like_cat_sf"/>
</dbReference>
<dbReference type="Gene3D" id="3.90.190.20">
    <property type="entry name" value="Mur ligase, C-terminal domain"/>
    <property type="match status" value="1"/>
</dbReference>
<dbReference type="GO" id="GO:0008766">
    <property type="term" value="F:UDP-N-acetylmuramoylalanyl-D-glutamyl-2,6-diaminopimelate-D-alanyl-D-alanine ligase activity"/>
    <property type="evidence" value="ECO:0007669"/>
    <property type="project" value="RHEA"/>
</dbReference>
<dbReference type="AlphaFoldDB" id="A0A235BSL6"/>
<evidence type="ECO:0000256" key="8">
    <source>
        <dbReference type="ARBA" id="ARBA00023306"/>
    </source>
</evidence>
<keyword evidence="1 10" id="KW-0963">Cytoplasm</keyword>
<proteinExistence type="inferred from homology"/>
<dbReference type="InterPro" id="IPR035911">
    <property type="entry name" value="MurE/MurF_N"/>
</dbReference>
<keyword evidence="6 10" id="KW-0133">Cell shape</keyword>
<dbReference type="SUPFAM" id="SSF53244">
    <property type="entry name" value="MurD-like peptide ligases, peptide-binding domain"/>
    <property type="match status" value="1"/>
</dbReference>
<protein>
    <recommendedName>
        <fullName evidence="10 11">UDP-N-acetylmuramoyl-tripeptide--D-alanyl-D-alanine ligase</fullName>
        <ecNumber evidence="10 11">6.3.2.10</ecNumber>
    </recommendedName>
    <alternativeName>
        <fullName evidence="10">D-alanyl-D-alanine-adding enzyme</fullName>
    </alternativeName>
</protein>
<dbReference type="Pfam" id="PF02875">
    <property type="entry name" value="Mur_ligase_C"/>
    <property type="match status" value="1"/>
</dbReference>
<comment type="similarity">
    <text evidence="10">Belongs to the MurCDEF family. MurF subfamily.</text>
</comment>
<evidence type="ECO:0000256" key="5">
    <source>
        <dbReference type="ARBA" id="ARBA00022840"/>
    </source>
</evidence>
<keyword evidence="3 10" id="KW-0132">Cell division</keyword>
<evidence type="ECO:0000256" key="1">
    <source>
        <dbReference type="ARBA" id="ARBA00022490"/>
    </source>
</evidence>
<dbReference type="EMBL" id="NOZQ01000118">
    <property type="protein sequence ID" value="OYD15473.1"/>
    <property type="molecule type" value="Genomic_DNA"/>
</dbReference>
<comment type="catalytic activity">
    <reaction evidence="10 11">
        <text>D-alanyl-D-alanine + UDP-N-acetyl-alpha-D-muramoyl-L-alanyl-gamma-D-glutamyl-meso-2,6-diaminopimelate + ATP = UDP-N-acetyl-alpha-D-muramoyl-L-alanyl-gamma-D-glutamyl-meso-2,6-diaminopimeloyl-D-alanyl-D-alanine + ADP + phosphate + H(+)</text>
        <dbReference type="Rhea" id="RHEA:28374"/>
        <dbReference type="ChEBI" id="CHEBI:15378"/>
        <dbReference type="ChEBI" id="CHEBI:30616"/>
        <dbReference type="ChEBI" id="CHEBI:43474"/>
        <dbReference type="ChEBI" id="CHEBI:57822"/>
        <dbReference type="ChEBI" id="CHEBI:61386"/>
        <dbReference type="ChEBI" id="CHEBI:83905"/>
        <dbReference type="ChEBI" id="CHEBI:456216"/>
        <dbReference type="EC" id="6.3.2.10"/>
    </reaction>
</comment>
<evidence type="ECO:0000313" key="15">
    <source>
        <dbReference type="EMBL" id="OYD15473.1"/>
    </source>
</evidence>
<comment type="function">
    <text evidence="10 11">Involved in cell wall formation. Catalyzes the final step in the synthesis of UDP-N-acetylmuramoyl-pentapeptide, the precursor of murein.</text>
</comment>
<dbReference type="EC" id="6.3.2.10" evidence="10 11"/>
<name>A0A235BSL6_UNCW3</name>
<dbReference type="Gene3D" id="3.40.1190.10">
    <property type="entry name" value="Mur-like, catalytic domain"/>
    <property type="match status" value="1"/>
</dbReference>
<keyword evidence="7 10" id="KW-0573">Peptidoglycan synthesis</keyword>
<dbReference type="GO" id="GO:0005524">
    <property type="term" value="F:ATP binding"/>
    <property type="evidence" value="ECO:0007669"/>
    <property type="project" value="UniProtKB-UniRule"/>
</dbReference>
<comment type="caution">
    <text evidence="15">The sequence shown here is derived from an EMBL/GenBank/DDBJ whole genome shotgun (WGS) entry which is preliminary data.</text>
</comment>
<dbReference type="Pfam" id="PF08245">
    <property type="entry name" value="Mur_ligase_M"/>
    <property type="match status" value="1"/>
</dbReference>
<dbReference type="GO" id="GO:0051301">
    <property type="term" value="P:cell division"/>
    <property type="evidence" value="ECO:0007669"/>
    <property type="project" value="UniProtKB-KW"/>
</dbReference>
<evidence type="ECO:0000256" key="10">
    <source>
        <dbReference type="HAMAP-Rule" id="MF_02019"/>
    </source>
</evidence>
<evidence type="ECO:0000259" key="14">
    <source>
        <dbReference type="Pfam" id="PF08245"/>
    </source>
</evidence>
<evidence type="ECO:0000256" key="2">
    <source>
        <dbReference type="ARBA" id="ARBA00022598"/>
    </source>
</evidence>
<dbReference type="UniPathway" id="UPA00219"/>
<dbReference type="InterPro" id="IPR004101">
    <property type="entry name" value="Mur_ligase_C"/>
</dbReference>
<dbReference type="InterPro" id="IPR013221">
    <property type="entry name" value="Mur_ligase_cen"/>
</dbReference>
<keyword evidence="2 10" id="KW-0436">Ligase</keyword>
<evidence type="ECO:0000313" key="16">
    <source>
        <dbReference type="Proteomes" id="UP000215215"/>
    </source>
</evidence>
<dbReference type="PANTHER" id="PTHR43024:SF1">
    <property type="entry name" value="UDP-N-ACETYLMURAMOYL-TRIPEPTIDE--D-ALANYL-D-ALANINE LIGASE"/>
    <property type="match status" value="1"/>
</dbReference>
<dbReference type="NCBIfam" id="TIGR01143">
    <property type="entry name" value="murF"/>
    <property type="match status" value="1"/>
</dbReference>